<evidence type="ECO:0000256" key="22">
    <source>
        <dbReference type="SAM" id="Coils"/>
    </source>
</evidence>
<feature type="region of interest" description="Disordered" evidence="23">
    <location>
        <begin position="65"/>
        <end position="101"/>
    </location>
</feature>
<dbReference type="Pfam" id="PF14604">
    <property type="entry name" value="SH3_9"/>
    <property type="match status" value="3"/>
</dbReference>
<evidence type="ECO:0000256" key="9">
    <source>
        <dbReference type="ARBA" id="ARBA00022703"/>
    </source>
</evidence>
<dbReference type="GO" id="GO:0007015">
    <property type="term" value="P:actin filament organization"/>
    <property type="evidence" value="ECO:0007669"/>
    <property type="project" value="TreeGrafter"/>
</dbReference>
<dbReference type="AlphaFoldDB" id="A0A8B9F144"/>
<evidence type="ECO:0000256" key="14">
    <source>
        <dbReference type="ARBA" id="ARBA00023036"/>
    </source>
</evidence>
<evidence type="ECO:0000256" key="21">
    <source>
        <dbReference type="PROSITE-ProRule" id="PRU00192"/>
    </source>
</evidence>
<dbReference type="FunFam" id="2.30.30.40:FF:000089">
    <property type="entry name" value="SH3 domain-containing kinase-binding protein 1"/>
    <property type="match status" value="1"/>
</dbReference>
<feature type="compositionally biased region" description="Basic and acidic residues" evidence="23">
    <location>
        <begin position="65"/>
        <end position="79"/>
    </location>
</feature>
<dbReference type="InterPro" id="IPR035771">
    <property type="entry name" value="CIN85_SH3_2"/>
</dbReference>
<evidence type="ECO:0000256" key="4">
    <source>
        <dbReference type="ARBA" id="ARBA00022443"/>
    </source>
</evidence>
<dbReference type="Proteomes" id="UP000694522">
    <property type="component" value="Unplaced"/>
</dbReference>
<evidence type="ECO:0000259" key="24">
    <source>
        <dbReference type="PROSITE" id="PS50002"/>
    </source>
</evidence>
<evidence type="ECO:0000313" key="25">
    <source>
        <dbReference type="Ensembl" id="ENSACOP00000002311.1"/>
    </source>
</evidence>
<feature type="domain" description="SH3" evidence="24">
    <location>
        <begin position="4"/>
        <end position="63"/>
    </location>
</feature>
<evidence type="ECO:0000256" key="1">
    <source>
        <dbReference type="ARBA" id="ARBA00004245"/>
    </source>
</evidence>
<dbReference type="PRINTS" id="PR00499">
    <property type="entry name" value="P67PHOX"/>
</dbReference>
<feature type="compositionally biased region" description="Basic and acidic residues" evidence="23">
    <location>
        <begin position="358"/>
        <end position="393"/>
    </location>
</feature>
<reference evidence="25" key="1">
    <citation type="submission" date="2025-08" db="UniProtKB">
        <authorList>
            <consortium name="Ensembl"/>
        </authorList>
    </citation>
    <scope>IDENTIFICATION</scope>
</reference>
<dbReference type="CDD" id="cd12057">
    <property type="entry name" value="SH3_CIN85_3"/>
    <property type="match status" value="1"/>
</dbReference>
<dbReference type="SUPFAM" id="SSF50044">
    <property type="entry name" value="SH3-domain"/>
    <property type="match status" value="3"/>
</dbReference>
<evidence type="ECO:0000256" key="17">
    <source>
        <dbReference type="ARBA" id="ARBA00023212"/>
    </source>
</evidence>
<feature type="region of interest" description="Disordered" evidence="23">
    <location>
        <begin position="335"/>
        <end position="556"/>
    </location>
</feature>
<evidence type="ECO:0000256" key="3">
    <source>
        <dbReference type="ARBA" id="ARBA00004284"/>
    </source>
</evidence>
<feature type="compositionally biased region" description="Polar residues" evidence="23">
    <location>
        <begin position="539"/>
        <end position="551"/>
    </location>
</feature>
<dbReference type="Gene3D" id="2.30.30.40">
    <property type="entry name" value="SH3 Domains"/>
    <property type="match status" value="3"/>
</dbReference>
<dbReference type="SMART" id="SM00326">
    <property type="entry name" value="SH3"/>
    <property type="match status" value="3"/>
</dbReference>
<accession>A0A8B9F144</accession>
<name>A0A8B9F144_9PSIT</name>
<evidence type="ECO:0000256" key="11">
    <source>
        <dbReference type="ARBA" id="ARBA00022843"/>
    </source>
</evidence>
<evidence type="ECO:0000256" key="15">
    <source>
        <dbReference type="ARBA" id="ARBA00023054"/>
    </source>
</evidence>
<evidence type="ECO:0000256" key="23">
    <source>
        <dbReference type="SAM" id="MobiDB-lite"/>
    </source>
</evidence>
<dbReference type="GO" id="GO:0016477">
    <property type="term" value="P:cell migration"/>
    <property type="evidence" value="ECO:0007669"/>
    <property type="project" value="TreeGrafter"/>
</dbReference>
<feature type="region of interest" description="Disordered" evidence="23">
    <location>
        <begin position="168"/>
        <end position="205"/>
    </location>
</feature>
<dbReference type="GO" id="GO:0030659">
    <property type="term" value="C:cytoplasmic vesicle membrane"/>
    <property type="evidence" value="ECO:0007669"/>
    <property type="project" value="UniProtKB-SubCell"/>
</dbReference>
<feature type="domain" description="SH3" evidence="24">
    <location>
        <begin position="269"/>
        <end position="330"/>
    </location>
</feature>
<keyword evidence="16" id="KW-0472">Membrane</keyword>
<dbReference type="FunFam" id="2.30.30.40:FF:000094">
    <property type="entry name" value="SH3 domain-containing kinase-binding protein 1"/>
    <property type="match status" value="1"/>
</dbReference>
<evidence type="ECO:0000256" key="12">
    <source>
        <dbReference type="ARBA" id="ARBA00022949"/>
    </source>
</evidence>
<keyword evidence="4 21" id="KW-0728">SH3 domain</keyword>
<dbReference type="GO" id="GO:0006897">
    <property type="term" value="P:endocytosis"/>
    <property type="evidence" value="ECO:0007669"/>
    <property type="project" value="UniProtKB-KW"/>
</dbReference>
<dbReference type="PRINTS" id="PR00452">
    <property type="entry name" value="SH3DOMAIN"/>
</dbReference>
<keyword evidence="17" id="KW-0206">Cytoskeleton</keyword>
<feature type="domain" description="SH3" evidence="24">
    <location>
        <begin position="104"/>
        <end position="163"/>
    </location>
</feature>
<sequence>MCVSFLVEAIVEFDYKAQHDDELTITVGDIITNIKKDDGGWWEGQLKGRRGLFPDNFVREIKKDMKKENTTNKPPEKPINEVSNGSSLPLSEAIIRTNKKGERNRRRRCQVAFSYMPQNEDELELKVGDIIEVVGEVEEGWWEGILNGKTGMFPSNFIKELSDSEDAGIEEQVKPSLKDAAGSESDGGDSCSTKSEGANGGTTIQPKKVKGVGFGDIFKDKPIKLRPRSIEVENDFLPVDKVPFCWALGYLPHAGHPESSRPPFVQLTVSFEYCKVIFPYEAQNDDELTIREGDVVTLISKDCVDVGWWEGELNGRRGVFPDNFVKLLPSDFEKEVSNRPKKPPPPSAPIIKQGSGTADRKHEIKKVPPERPECLPNRTEERERSEREQKQLDLQKPSVPAIPPKKPRPPKANSVNRPGTLPPRRPERPAVPVTHTRSDSPKVELVGSTVSSTLEKDSSERSNEIDLEGFDSVIPIAEKLNHPTTTRPKATGRRPPSQSLTSSSLSSPDFFDSPSPEEEKEEHISITQKTIEVSRKSRTVTISQVSDNKNSLPPKPGVLTSGCIIQPSLSPSPSPGFHSIAMGTTSHRPNSPSLFGTEGKPKTEYLSQGQTTLEELRTQIKELRTIIETMKDQQKKEIKQLLSELDEEKKIRLRLQSDLDKALNNTL</sequence>
<keyword evidence="26" id="KW-1185">Reference proteome</keyword>
<dbReference type="InterPro" id="IPR036028">
    <property type="entry name" value="SH3-like_dom_sf"/>
</dbReference>
<evidence type="ECO:0000256" key="7">
    <source>
        <dbReference type="ARBA" id="ARBA00022583"/>
    </source>
</evidence>
<dbReference type="InterPro" id="IPR035770">
    <property type="entry name" value="CIN85_SH3_1"/>
</dbReference>
<dbReference type="InterPro" id="IPR035772">
    <property type="entry name" value="CIN85_SH3_3"/>
</dbReference>
<comment type="subcellular location">
    <subcellularLocation>
        <location evidence="2">Cell junction</location>
        <location evidence="2">Focal adhesion</location>
    </subcellularLocation>
    <subcellularLocation>
        <location evidence="1">Cytoplasm</location>
        <location evidence="1">Cytoskeleton</location>
    </subcellularLocation>
    <subcellularLocation>
        <location evidence="3">Cytoplasmic vesicle membrane</location>
        <topology evidence="3">Peripheral membrane protein</topology>
    </subcellularLocation>
    <subcellularLocation>
        <location evidence="19">Synapse</location>
        <location evidence="19">Synaptosome</location>
    </subcellularLocation>
</comment>
<dbReference type="GO" id="GO:0017124">
    <property type="term" value="F:SH3 domain binding"/>
    <property type="evidence" value="ECO:0007669"/>
    <property type="project" value="UniProtKB-KW"/>
</dbReference>
<dbReference type="PANTHER" id="PTHR14167:SF6">
    <property type="entry name" value="SH3 DOMAIN-CONTAINING KINASE-BINDING PROTEIN 1"/>
    <property type="match status" value="1"/>
</dbReference>
<dbReference type="CDD" id="cd12052">
    <property type="entry name" value="SH3_CIN85_1"/>
    <property type="match status" value="1"/>
</dbReference>
<evidence type="ECO:0000256" key="20">
    <source>
        <dbReference type="ARBA" id="ARBA00074272"/>
    </source>
</evidence>
<dbReference type="GO" id="GO:0005856">
    <property type="term" value="C:cytoskeleton"/>
    <property type="evidence" value="ECO:0007669"/>
    <property type="project" value="UniProtKB-SubCell"/>
</dbReference>
<keyword evidence="12" id="KW-0965">Cell junction</keyword>
<organism evidence="25 26">
    <name type="scientific">Amazona collaria</name>
    <name type="common">yellow-billed parrot</name>
    <dbReference type="NCBI Taxonomy" id="241587"/>
    <lineage>
        <taxon>Eukaryota</taxon>
        <taxon>Metazoa</taxon>
        <taxon>Chordata</taxon>
        <taxon>Craniata</taxon>
        <taxon>Vertebrata</taxon>
        <taxon>Euteleostomi</taxon>
        <taxon>Archelosauria</taxon>
        <taxon>Archosauria</taxon>
        <taxon>Dinosauria</taxon>
        <taxon>Saurischia</taxon>
        <taxon>Theropoda</taxon>
        <taxon>Coelurosauria</taxon>
        <taxon>Aves</taxon>
        <taxon>Neognathae</taxon>
        <taxon>Neoaves</taxon>
        <taxon>Telluraves</taxon>
        <taxon>Australaves</taxon>
        <taxon>Psittaciformes</taxon>
        <taxon>Psittacidae</taxon>
        <taxon>Amazona</taxon>
    </lineage>
</organism>
<evidence type="ECO:0000256" key="18">
    <source>
        <dbReference type="ARBA" id="ARBA00023329"/>
    </source>
</evidence>
<dbReference type="PANTHER" id="PTHR14167">
    <property type="entry name" value="SH3 DOMAIN-CONTAINING"/>
    <property type="match status" value="1"/>
</dbReference>
<keyword evidence="8" id="KW-0771">Synaptosome</keyword>
<dbReference type="InterPro" id="IPR050384">
    <property type="entry name" value="Endophilin_SH3RF"/>
</dbReference>
<protein>
    <recommendedName>
        <fullName evidence="20">SH3 domain-containing kinase-binding protein 1</fullName>
    </recommendedName>
</protein>
<evidence type="ECO:0000256" key="13">
    <source>
        <dbReference type="ARBA" id="ARBA00023018"/>
    </source>
</evidence>
<dbReference type="GO" id="GO:0045202">
    <property type="term" value="C:synapse"/>
    <property type="evidence" value="ECO:0007669"/>
    <property type="project" value="UniProtKB-SubCell"/>
</dbReference>
<keyword evidence="14" id="KW-0729">SH3-binding</keyword>
<evidence type="ECO:0000313" key="26">
    <source>
        <dbReference type="Proteomes" id="UP000694522"/>
    </source>
</evidence>
<feature type="compositionally biased region" description="Polar residues" evidence="23">
    <location>
        <begin position="190"/>
        <end position="205"/>
    </location>
</feature>
<dbReference type="FunFam" id="2.30.30.40:FF:000112">
    <property type="entry name" value="SH3 domain-containing kinase-binding protein 1"/>
    <property type="match status" value="1"/>
</dbReference>
<keyword evidence="18" id="KW-0968">Cytoplasmic vesicle</keyword>
<dbReference type="Ensembl" id="ENSACOT00000002379.1">
    <property type="protein sequence ID" value="ENSACOP00000002311.1"/>
    <property type="gene ID" value="ENSACOG00000001618.1"/>
</dbReference>
<evidence type="ECO:0000256" key="2">
    <source>
        <dbReference type="ARBA" id="ARBA00004246"/>
    </source>
</evidence>
<keyword evidence="5" id="KW-0963">Cytoplasm</keyword>
<reference evidence="25" key="2">
    <citation type="submission" date="2025-09" db="UniProtKB">
        <authorList>
            <consortium name="Ensembl"/>
        </authorList>
    </citation>
    <scope>IDENTIFICATION</scope>
</reference>
<evidence type="ECO:0000256" key="10">
    <source>
        <dbReference type="ARBA" id="ARBA00022737"/>
    </source>
</evidence>
<keyword evidence="7" id="KW-0254">Endocytosis</keyword>
<evidence type="ECO:0000256" key="19">
    <source>
        <dbReference type="ARBA" id="ARBA00034102"/>
    </source>
</evidence>
<feature type="coiled-coil region" evidence="22">
    <location>
        <begin position="606"/>
        <end position="665"/>
    </location>
</feature>
<keyword evidence="10" id="KW-0677">Repeat</keyword>
<dbReference type="InterPro" id="IPR001452">
    <property type="entry name" value="SH3_domain"/>
</dbReference>
<evidence type="ECO:0000256" key="16">
    <source>
        <dbReference type="ARBA" id="ARBA00023136"/>
    </source>
</evidence>
<dbReference type="GO" id="GO:0006915">
    <property type="term" value="P:apoptotic process"/>
    <property type="evidence" value="ECO:0007669"/>
    <property type="project" value="UniProtKB-KW"/>
</dbReference>
<keyword evidence="13" id="KW-0770">Synapse</keyword>
<evidence type="ECO:0000256" key="6">
    <source>
        <dbReference type="ARBA" id="ARBA00022553"/>
    </source>
</evidence>
<keyword evidence="9" id="KW-0053">Apoptosis</keyword>
<feature type="compositionally biased region" description="Basic and acidic residues" evidence="23">
    <location>
        <begin position="454"/>
        <end position="464"/>
    </location>
</feature>
<keyword evidence="11" id="KW-0832">Ubl conjugation</keyword>
<evidence type="ECO:0000256" key="8">
    <source>
        <dbReference type="ARBA" id="ARBA00022599"/>
    </source>
</evidence>
<dbReference type="GO" id="GO:0005925">
    <property type="term" value="C:focal adhesion"/>
    <property type="evidence" value="ECO:0007669"/>
    <property type="project" value="UniProtKB-SubCell"/>
</dbReference>
<feature type="compositionally biased region" description="Low complexity" evidence="23">
    <location>
        <begin position="495"/>
        <end position="514"/>
    </location>
</feature>
<evidence type="ECO:0000256" key="5">
    <source>
        <dbReference type="ARBA" id="ARBA00022490"/>
    </source>
</evidence>
<dbReference type="CDD" id="cd12055">
    <property type="entry name" value="SH3_CIN85_2"/>
    <property type="match status" value="1"/>
</dbReference>
<keyword evidence="6" id="KW-0597">Phosphoprotein</keyword>
<proteinExistence type="predicted"/>
<dbReference type="PROSITE" id="PS50002">
    <property type="entry name" value="SH3"/>
    <property type="match status" value="3"/>
</dbReference>
<keyword evidence="15 22" id="KW-0175">Coiled coil</keyword>
<dbReference type="GO" id="GO:0043005">
    <property type="term" value="C:neuron projection"/>
    <property type="evidence" value="ECO:0007669"/>
    <property type="project" value="UniProtKB-KW"/>
</dbReference>